<dbReference type="Pfam" id="PF00440">
    <property type="entry name" value="TetR_N"/>
    <property type="match status" value="1"/>
</dbReference>
<protein>
    <submittedName>
        <fullName evidence="6">TetR/AcrR family transcriptional regulator</fullName>
    </submittedName>
</protein>
<evidence type="ECO:0000256" key="3">
    <source>
        <dbReference type="ARBA" id="ARBA00023163"/>
    </source>
</evidence>
<proteinExistence type="predicted"/>
<accession>A0A846XFW4</accession>
<feature type="domain" description="HTH tetR-type" evidence="5">
    <location>
        <begin position="76"/>
        <end position="137"/>
    </location>
</feature>
<dbReference type="Proteomes" id="UP000565715">
    <property type="component" value="Unassembled WGS sequence"/>
</dbReference>
<evidence type="ECO:0000259" key="5">
    <source>
        <dbReference type="PROSITE" id="PS50977"/>
    </source>
</evidence>
<dbReference type="AlphaFoldDB" id="A0A846XFW4"/>
<evidence type="ECO:0000313" key="6">
    <source>
        <dbReference type="EMBL" id="NKY33576.1"/>
    </source>
</evidence>
<dbReference type="Gene3D" id="1.10.357.10">
    <property type="entry name" value="Tetracycline Repressor, domain 2"/>
    <property type="match status" value="1"/>
</dbReference>
<reference evidence="6 7" key="1">
    <citation type="submission" date="2020-04" db="EMBL/GenBank/DDBJ databases">
        <title>MicrobeNet Type strains.</title>
        <authorList>
            <person name="Nicholson A.C."/>
        </authorList>
    </citation>
    <scope>NUCLEOTIDE SEQUENCE [LARGE SCALE GENOMIC DNA]</scope>
    <source>
        <strain evidence="6 7">DSM 45078</strain>
    </source>
</reference>
<dbReference type="InterPro" id="IPR009057">
    <property type="entry name" value="Homeodomain-like_sf"/>
</dbReference>
<keyword evidence="1" id="KW-0805">Transcription regulation</keyword>
<dbReference type="PANTHER" id="PTHR47506">
    <property type="entry name" value="TRANSCRIPTIONAL REGULATORY PROTEIN"/>
    <property type="match status" value="1"/>
</dbReference>
<dbReference type="InterPro" id="IPR001647">
    <property type="entry name" value="HTH_TetR"/>
</dbReference>
<keyword evidence="7" id="KW-1185">Reference proteome</keyword>
<name>A0A846XFW4_9NOCA</name>
<organism evidence="6 7">
    <name type="scientific">Nocardia speluncae</name>
    <dbReference type="NCBI Taxonomy" id="419477"/>
    <lineage>
        <taxon>Bacteria</taxon>
        <taxon>Bacillati</taxon>
        <taxon>Actinomycetota</taxon>
        <taxon>Actinomycetes</taxon>
        <taxon>Mycobacteriales</taxon>
        <taxon>Nocardiaceae</taxon>
        <taxon>Nocardia</taxon>
    </lineage>
</organism>
<keyword evidence="3" id="KW-0804">Transcription</keyword>
<evidence type="ECO:0000256" key="2">
    <source>
        <dbReference type="ARBA" id="ARBA00023125"/>
    </source>
</evidence>
<dbReference type="PROSITE" id="PS50977">
    <property type="entry name" value="HTH_TETR_2"/>
    <property type="match status" value="1"/>
</dbReference>
<dbReference type="GO" id="GO:0003677">
    <property type="term" value="F:DNA binding"/>
    <property type="evidence" value="ECO:0007669"/>
    <property type="project" value="UniProtKB-UniRule"/>
</dbReference>
<dbReference type="SUPFAM" id="SSF46689">
    <property type="entry name" value="Homeodomain-like"/>
    <property type="match status" value="1"/>
</dbReference>
<evidence type="ECO:0000313" key="7">
    <source>
        <dbReference type="Proteomes" id="UP000565715"/>
    </source>
</evidence>
<keyword evidence="2 4" id="KW-0238">DNA-binding</keyword>
<feature type="DNA-binding region" description="H-T-H motif" evidence="4">
    <location>
        <begin position="100"/>
        <end position="119"/>
    </location>
</feature>
<gene>
    <name evidence="6" type="ORF">HGA13_10885</name>
</gene>
<evidence type="ECO:0000256" key="4">
    <source>
        <dbReference type="PROSITE-ProRule" id="PRU00335"/>
    </source>
</evidence>
<dbReference type="PANTHER" id="PTHR47506:SF7">
    <property type="entry name" value="TRANSCRIPTIONAL REGULATORY PROTEIN"/>
    <property type="match status" value="1"/>
</dbReference>
<comment type="caution">
    <text evidence="6">The sequence shown here is derived from an EMBL/GenBank/DDBJ whole genome shotgun (WGS) entry which is preliminary data.</text>
</comment>
<dbReference type="EMBL" id="JAAXOO010000002">
    <property type="protein sequence ID" value="NKY33576.1"/>
    <property type="molecule type" value="Genomic_DNA"/>
</dbReference>
<sequence>MRPHQVQGFDLVPDEGIGPVQLCLEVGFGLEIPCHLRLLSFGENILLVDKNAILSESGLVGRIARKAVAEREAEYAGEIRRLLDAALDQVRRGGPHARPRVADIVAAAGLSNDAFYRHFRSKDALMAAVLADGVERLADYVAHRMSKQARPERRVRSWVAAILAQAEPASAADTRAVLCQTGALGVDLVSGQAGSAPQRLAALLYEPFGQLGVREPEHCAGLVAYAVVGKLSEYLWSNVEPASEEVERLAGFCLSVAAVEAGAGSGALPPRPIR</sequence>
<evidence type="ECO:0000256" key="1">
    <source>
        <dbReference type="ARBA" id="ARBA00023015"/>
    </source>
</evidence>